<feature type="coiled-coil region" evidence="12">
    <location>
        <begin position="749"/>
        <end position="783"/>
    </location>
</feature>
<evidence type="ECO:0000256" key="7">
    <source>
        <dbReference type="ARBA" id="ARBA00022927"/>
    </source>
</evidence>
<dbReference type="GO" id="GO:0030674">
    <property type="term" value="F:protein-macromolecule adaptor activity"/>
    <property type="evidence" value="ECO:0007669"/>
    <property type="project" value="TreeGrafter"/>
</dbReference>
<reference evidence="16" key="1">
    <citation type="submission" date="2016-11" db="UniProtKB">
        <authorList>
            <consortium name="WormBaseParasite"/>
        </authorList>
    </citation>
    <scope>IDENTIFICATION</scope>
</reference>
<dbReference type="GO" id="GO:0007032">
    <property type="term" value="P:endosome organization"/>
    <property type="evidence" value="ECO:0007669"/>
    <property type="project" value="TreeGrafter"/>
</dbReference>
<feature type="repeat" description="CHCR" evidence="11">
    <location>
        <begin position="405"/>
        <end position="550"/>
    </location>
</feature>
<dbReference type="AlphaFoldDB" id="A0A1I7XZ03"/>
<evidence type="ECO:0000313" key="15">
    <source>
        <dbReference type="Proteomes" id="UP000095287"/>
    </source>
</evidence>
<organism evidence="15 16">
    <name type="scientific">Steinernema glaseri</name>
    <dbReference type="NCBI Taxonomy" id="37863"/>
    <lineage>
        <taxon>Eukaryota</taxon>
        <taxon>Metazoa</taxon>
        <taxon>Ecdysozoa</taxon>
        <taxon>Nematoda</taxon>
        <taxon>Chromadorea</taxon>
        <taxon>Rhabditida</taxon>
        <taxon>Tylenchina</taxon>
        <taxon>Panagrolaimomorpha</taxon>
        <taxon>Strongyloidoidea</taxon>
        <taxon>Steinernematidae</taxon>
        <taxon>Steinernema</taxon>
    </lineage>
</organism>
<evidence type="ECO:0000259" key="14">
    <source>
        <dbReference type="PROSITE" id="PS50089"/>
    </source>
</evidence>
<dbReference type="InterPro" id="IPR001841">
    <property type="entry name" value="Znf_RING"/>
</dbReference>
<evidence type="ECO:0000256" key="13">
    <source>
        <dbReference type="SAM" id="MobiDB-lite"/>
    </source>
</evidence>
<keyword evidence="15" id="KW-1185">Reference proteome</keyword>
<dbReference type="GO" id="GO:0030897">
    <property type="term" value="C:HOPS complex"/>
    <property type="evidence" value="ECO:0007669"/>
    <property type="project" value="TreeGrafter"/>
</dbReference>
<dbReference type="GO" id="GO:0008270">
    <property type="term" value="F:zinc ion binding"/>
    <property type="evidence" value="ECO:0007669"/>
    <property type="project" value="UniProtKB-KW"/>
</dbReference>
<evidence type="ECO:0000256" key="11">
    <source>
        <dbReference type="PROSITE-ProRule" id="PRU01006"/>
    </source>
</evidence>
<evidence type="ECO:0000256" key="2">
    <source>
        <dbReference type="ARBA" id="ARBA00007070"/>
    </source>
</evidence>
<dbReference type="InterPro" id="IPR016528">
    <property type="entry name" value="VPS11"/>
</dbReference>
<dbReference type="Pfam" id="PF23356">
    <property type="entry name" value="TPR_PEP5_VPS11"/>
    <property type="match status" value="1"/>
</dbReference>
<feature type="region of interest" description="Disordered" evidence="13">
    <location>
        <begin position="870"/>
        <end position="943"/>
    </location>
</feature>
<dbReference type="GO" id="GO:0007033">
    <property type="term" value="P:vacuole organization"/>
    <property type="evidence" value="ECO:0007669"/>
    <property type="project" value="TreeGrafter"/>
</dbReference>
<keyword evidence="8 9" id="KW-0472">Membrane</keyword>
<evidence type="ECO:0000256" key="10">
    <source>
        <dbReference type="PROSITE-ProRule" id="PRU00175"/>
    </source>
</evidence>
<keyword evidence="4" id="KW-0479">Metal-binding</keyword>
<dbReference type="WBParaSite" id="L893_g10758.t1">
    <property type="protein sequence ID" value="L893_g10758.t1"/>
    <property type="gene ID" value="L893_g10758"/>
</dbReference>
<dbReference type="InterPro" id="IPR057308">
    <property type="entry name" value="CHCR_PEP5_VPS11"/>
</dbReference>
<dbReference type="CDD" id="cd16688">
    <property type="entry name" value="RING-H2_Vps11"/>
    <property type="match status" value="1"/>
</dbReference>
<evidence type="ECO:0000313" key="16">
    <source>
        <dbReference type="WBParaSite" id="L893_g10758.t1"/>
    </source>
</evidence>
<dbReference type="InterPro" id="IPR000547">
    <property type="entry name" value="Clathrin_H-chain/VPS_repeat"/>
</dbReference>
<keyword evidence="6" id="KW-0862">Zinc</keyword>
<evidence type="ECO:0000256" key="1">
    <source>
        <dbReference type="ARBA" id="ARBA00004492"/>
    </source>
</evidence>
<comment type="subcellular location">
    <subcellularLocation>
        <location evidence="1">Late endosome membrane</location>
        <topology evidence="1">Peripheral membrane protein</topology>
        <orientation evidence="1">Cytoplasmic side</orientation>
    </subcellularLocation>
</comment>
<evidence type="ECO:0000256" key="8">
    <source>
        <dbReference type="ARBA" id="ARBA00023136"/>
    </source>
</evidence>
<proteinExistence type="inferred from homology"/>
<accession>A0A1I7XZ03</accession>
<keyword evidence="12" id="KW-0175">Coiled coil</keyword>
<evidence type="ECO:0000256" key="9">
    <source>
        <dbReference type="PIRNR" id="PIRNR007860"/>
    </source>
</evidence>
<dbReference type="Gene3D" id="3.30.40.10">
    <property type="entry name" value="Zinc/RING finger domain, C3HC4 (zinc finger)"/>
    <property type="match status" value="1"/>
</dbReference>
<evidence type="ECO:0000256" key="12">
    <source>
        <dbReference type="SAM" id="Coils"/>
    </source>
</evidence>
<dbReference type="InterPro" id="IPR057307">
    <property type="entry name" value="PEP5_VPS11_N"/>
</dbReference>
<dbReference type="InterPro" id="IPR013083">
    <property type="entry name" value="Znf_RING/FYVE/PHD"/>
</dbReference>
<dbReference type="PROSITE" id="PS50236">
    <property type="entry name" value="CHCR"/>
    <property type="match status" value="1"/>
</dbReference>
<dbReference type="Proteomes" id="UP000095287">
    <property type="component" value="Unplaced"/>
</dbReference>
<dbReference type="PROSITE" id="PS50089">
    <property type="entry name" value="ZF_RING_2"/>
    <property type="match status" value="1"/>
</dbReference>
<keyword evidence="3" id="KW-0813">Transport</keyword>
<protein>
    <recommendedName>
        <fullName evidence="9">Vacuolar protein sorting-associated protein 11 homolog</fullName>
    </recommendedName>
</protein>
<dbReference type="GO" id="GO:0048284">
    <property type="term" value="P:organelle fusion"/>
    <property type="evidence" value="ECO:0007669"/>
    <property type="project" value="TreeGrafter"/>
</dbReference>
<evidence type="ECO:0000256" key="6">
    <source>
        <dbReference type="ARBA" id="ARBA00022833"/>
    </source>
</evidence>
<evidence type="ECO:0000256" key="5">
    <source>
        <dbReference type="ARBA" id="ARBA00022771"/>
    </source>
</evidence>
<dbReference type="Pfam" id="PF23341">
    <property type="entry name" value="PEP5_VPS11_N"/>
    <property type="match status" value="1"/>
</dbReference>
<evidence type="ECO:0000256" key="3">
    <source>
        <dbReference type="ARBA" id="ARBA00022448"/>
    </source>
</evidence>
<feature type="domain" description="RING-type" evidence="14">
    <location>
        <begin position="785"/>
        <end position="824"/>
    </location>
</feature>
<evidence type="ECO:0000256" key="4">
    <source>
        <dbReference type="ARBA" id="ARBA00022723"/>
    </source>
</evidence>
<dbReference type="PANTHER" id="PTHR23323:SF24">
    <property type="entry name" value="VACUOLAR PROTEIN SORTING-ASSOCIATED PROTEIN 11 HOMOLOG"/>
    <property type="match status" value="1"/>
</dbReference>
<name>A0A1I7XZ03_9BILA</name>
<dbReference type="PANTHER" id="PTHR23323">
    <property type="entry name" value="VACUOLAR PROTEIN SORTING-ASSOCIATED PROTEIN"/>
    <property type="match status" value="1"/>
</dbReference>
<dbReference type="GO" id="GO:0006886">
    <property type="term" value="P:intracellular protein transport"/>
    <property type="evidence" value="ECO:0007669"/>
    <property type="project" value="UniProtKB-UniRule"/>
</dbReference>
<dbReference type="SMART" id="SM00184">
    <property type="entry name" value="RING"/>
    <property type="match status" value="1"/>
</dbReference>
<comment type="similarity">
    <text evidence="2 9">Belongs to the VPS11 family.</text>
</comment>
<keyword evidence="5 10" id="KW-0863">Zinc-finger</keyword>
<dbReference type="GO" id="GO:0006904">
    <property type="term" value="P:vesicle docking involved in exocytosis"/>
    <property type="evidence" value="ECO:0007669"/>
    <property type="project" value="TreeGrafter"/>
</dbReference>
<dbReference type="SUPFAM" id="SSF57850">
    <property type="entry name" value="RING/U-box"/>
    <property type="match status" value="1"/>
</dbReference>
<keyword evidence="7" id="KW-0653">Protein transport</keyword>
<dbReference type="GO" id="GO:0031902">
    <property type="term" value="C:late endosome membrane"/>
    <property type="evidence" value="ECO:0007669"/>
    <property type="project" value="UniProtKB-SubCell"/>
</dbReference>
<dbReference type="PIRSF" id="PIRSF007860">
    <property type="entry name" value="VPS11"/>
    <property type="match status" value="1"/>
</dbReference>
<sequence length="943" mass="106200">MSAVELGWPRFAFFDKTATPSIPDNLSFKELAVHCWHSGNGFALFGERNGGVFTIKRDKESEDPEFWKLYKEELGDVAISGNYLATVGENEPGINSLLTIWNMEKGDKFPPSILCQKVSNVANAQKAAKATMVTVNSEMDFIVVGFNDGSAAFASADLKKDRSLKWTKLCDASSNSEGISGVVIASVPKRPERVVFVITESAVTTFVILNKTIKHHYRHEGRGCSRNCYTFSEHEDQLIVAGRDMMHFFKVEACLDAAMNPSNDITVPCKEIGKGVEKLQVIALDNYTAVLTKHKSMIQEDKWMTILTVYDLKECHIAFSCSMPSLARIFKIDSLLYIIQGDGSLFRLTEKHINAKLDILYRKNLFNVAARIARSSGSAELPHICLKYGDYLYKKGDYENAVQQYCETIGTVEPSYVIKKFLDGAKITHLCKYLEALHKKKLEIGHHTTILLNCYSRLGAADKIRAFIDEYSVEGGDIDTAIKVLRSAKFFAEAEKLSKTHGRYSTYINILIEDMQKYSAAVQFLGTQPEQFAIKELEQFGKLLLMQCPDETIDLLIKIISGEGESQVSELMKMFVDDNANCAKFIKKALKSDTSNAAMRNTVLELMLKQLKETEPSNAPTLKAEIMQLIEQSNHGEAIHLCLMFGFAEGIIHIYRKQRRFTELMQFLKEKGDVDNMTQLCTELSDGALWTELLIYLSQCEDSSEDQVKKVLAEIEDSGIIHPLVVLEILSRSESLTVDSLRGYVVRWLQRQNEKVNNDAGRMEEVEKEIENLEYNIQTFQMSKCSICDQSLENDAIHFFCKHSYHVNCFSSYSDHTNKCPACSSTRPIFRTDEVPSEVSTYQQFREQADNSTDIMTVMSDYLRSGLFSSNSAGKADDRSEKSSSVNPFDEPSNPFEDEEPTAPSPIIQKRRSPVQSNRKAPASKPVSTNPFDDYDDAMNPFA</sequence>